<dbReference type="SUPFAM" id="SSF81296">
    <property type="entry name" value="E set domains"/>
    <property type="match status" value="1"/>
</dbReference>
<evidence type="ECO:0000256" key="1">
    <source>
        <dbReference type="ARBA" id="ARBA00005968"/>
    </source>
</evidence>
<organism evidence="3 4">
    <name type="scientific">Anolis carolinensis</name>
    <name type="common">Green anole</name>
    <name type="synonym">American chameleon</name>
    <dbReference type="NCBI Taxonomy" id="28377"/>
    <lineage>
        <taxon>Eukaryota</taxon>
        <taxon>Metazoa</taxon>
        <taxon>Chordata</taxon>
        <taxon>Craniata</taxon>
        <taxon>Vertebrata</taxon>
        <taxon>Euteleostomi</taxon>
        <taxon>Lepidosauria</taxon>
        <taxon>Squamata</taxon>
        <taxon>Bifurcata</taxon>
        <taxon>Unidentata</taxon>
        <taxon>Episquamata</taxon>
        <taxon>Toxicofera</taxon>
        <taxon>Iguania</taxon>
        <taxon>Dactyloidae</taxon>
        <taxon>Anolis</taxon>
    </lineage>
</organism>
<evidence type="ECO:0000313" key="3">
    <source>
        <dbReference type="Ensembl" id="ENSACAP00000034013.1"/>
    </source>
</evidence>
<name>A0A803TFM3_ANOCA</name>
<evidence type="ECO:0000259" key="2">
    <source>
        <dbReference type="Pfam" id="PF00868"/>
    </source>
</evidence>
<dbReference type="InterPro" id="IPR013783">
    <property type="entry name" value="Ig-like_fold"/>
</dbReference>
<dbReference type="Pfam" id="PF00868">
    <property type="entry name" value="Transglut_N"/>
    <property type="match status" value="1"/>
</dbReference>
<comment type="similarity">
    <text evidence="1">Belongs to the transglutaminase superfamily. Transglutaminase family.</text>
</comment>
<dbReference type="InterPro" id="IPR014756">
    <property type="entry name" value="Ig_E-set"/>
</dbReference>
<reference evidence="3" key="3">
    <citation type="submission" date="2025-09" db="UniProtKB">
        <authorList>
            <consortium name="Ensembl"/>
        </authorList>
    </citation>
    <scope>IDENTIFICATION</scope>
</reference>
<dbReference type="AlphaFoldDB" id="A0A803TFM3"/>
<dbReference type="GeneTree" id="ENSGT01040000244564"/>
<dbReference type="InterPro" id="IPR001102">
    <property type="entry name" value="Transglutaminase_N"/>
</dbReference>
<dbReference type="Proteomes" id="UP000001646">
    <property type="component" value="Unplaced"/>
</dbReference>
<accession>A0A803TFM3</accession>
<keyword evidence="4" id="KW-1185">Reference proteome</keyword>
<dbReference type="InParanoid" id="A0A803TFM3"/>
<protein>
    <recommendedName>
        <fullName evidence="2">Transglutaminase N-terminal domain-containing protein</fullName>
    </recommendedName>
</protein>
<reference evidence="3" key="1">
    <citation type="submission" date="2009-12" db="EMBL/GenBank/DDBJ databases">
        <title>The Genome Sequence of Anolis carolinensis (Green Anole Lizard).</title>
        <authorList>
            <consortium name="The Genome Sequencing Platform"/>
            <person name="Di Palma F."/>
            <person name="Alfoldi J."/>
            <person name="Heiman D."/>
            <person name="Young S."/>
            <person name="Grabherr M."/>
            <person name="Johnson J."/>
            <person name="Lander E.S."/>
            <person name="Lindblad-Toh K."/>
        </authorList>
    </citation>
    <scope>NUCLEOTIDE SEQUENCE [LARGE SCALE GENOMIC DNA]</scope>
    <source>
        <strain evidence="3">JBL SC #1</strain>
    </source>
</reference>
<dbReference type="Gene3D" id="2.60.40.10">
    <property type="entry name" value="Immunoglobulins"/>
    <property type="match status" value="1"/>
</dbReference>
<sequence>HPDSRKESNPSRVVGIDICKDENASLHRTNKFKDKNLAVRRGQEFKLKITLSRELKANEEITLKLSIGKQACIKISLGIQVQLVLNVESENTKGLKKNILYKGKKMHVLFFRMV</sequence>
<dbReference type="Ensembl" id="ENSACAT00000050061.1">
    <property type="protein sequence ID" value="ENSACAP00000034013.1"/>
    <property type="gene ID" value="ENSACAG00000038673.1"/>
</dbReference>
<feature type="domain" description="Transglutaminase N-terminal" evidence="2">
    <location>
        <begin position="16"/>
        <end position="87"/>
    </location>
</feature>
<evidence type="ECO:0000313" key="4">
    <source>
        <dbReference type="Proteomes" id="UP000001646"/>
    </source>
</evidence>
<reference evidence="3" key="2">
    <citation type="submission" date="2025-08" db="UniProtKB">
        <authorList>
            <consortium name="Ensembl"/>
        </authorList>
    </citation>
    <scope>IDENTIFICATION</scope>
</reference>
<proteinExistence type="inferred from homology"/>